<dbReference type="EMBL" id="UOEI01000431">
    <property type="protein sequence ID" value="VAW05479.1"/>
    <property type="molecule type" value="Genomic_DNA"/>
</dbReference>
<dbReference type="AlphaFoldDB" id="A0A3B0SZB9"/>
<dbReference type="Gene3D" id="2.30.110.10">
    <property type="entry name" value="Electron Transport, Fmn-binding Protein, Chain A"/>
    <property type="match status" value="1"/>
</dbReference>
<sequence>SELGATGRSSGRRRHVMVAPIVIDDTTYIVAPYGRVSWVRNVQANSHVSLSKGRAITRYSAVQMRGEEAGRVLVAYYIKNKKHVAHFVDVSGDKTLMDFVAAADRYPVFRLEHL</sequence>
<accession>A0A3B0SZB9</accession>
<protein>
    <recommendedName>
        <fullName evidence="2">Nitroreductase family deazaflavin-dependent oxidoreductase</fullName>
    </recommendedName>
</protein>
<dbReference type="Pfam" id="PF04075">
    <property type="entry name" value="F420H2_quin_red"/>
    <property type="match status" value="1"/>
</dbReference>
<dbReference type="InterPro" id="IPR012349">
    <property type="entry name" value="Split_barrel_FMN-bd"/>
</dbReference>
<dbReference type="GO" id="GO:0016491">
    <property type="term" value="F:oxidoreductase activity"/>
    <property type="evidence" value="ECO:0007669"/>
    <property type="project" value="InterPro"/>
</dbReference>
<reference evidence="1" key="1">
    <citation type="submission" date="2018-06" db="EMBL/GenBank/DDBJ databases">
        <authorList>
            <person name="Zhirakovskaya E."/>
        </authorList>
    </citation>
    <scope>NUCLEOTIDE SEQUENCE</scope>
</reference>
<proteinExistence type="predicted"/>
<gene>
    <name evidence="1" type="ORF">MNBD_ACTINO01-1909</name>
</gene>
<dbReference type="InterPro" id="IPR004378">
    <property type="entry name" value="F420H2_quin_Rdtase"/>
</dbReference>
<organism evidence="1">
    <name type="scientific">hydrothermal vent metagenome</name>
    <dbReference type="NCBI Taxonomy" id="652676"/>
    <lineage>
        <taxon>unclassified sequences</taxon>
        <taxon>metagenomes</taxon>
        <taxon>ecological metagenomes</taxon>
    </lineage>
</organism>
<evidence type="ECO:0008006" key="2">
    <source>
        <dbReference type="Google" id="ProtNLM"/>
    </source>
</evidence>
<name>A0A3B0SZB9_9ZZZZ</name>
<feature type="non-terminal residue" evidence="1">
    <location>
        <position position="1"/>
    </location>
</feature>
<evidence type="ECO:0000313" key="1">
    <source>
        <dbReference type="EMBL" id="VAW05479.1"/>
    </source>
</evidence>